<dbReference type="EMBL" id="LO017727">
    <property type="protein sequence ID" value="CRH05842.1"/>
    <property type="molecule type" value="Genomic_DNA"/>
</dbReference>
<dbReference type="AlphaFoldDB" id="A0A1S7LFU9"/>
<name>A0A1S7LFU9_MAGMO</name>
<dbReference type="PANTHER" id="PTHR32089">
    <property type="entry name" value="METHYL-ACCEPTING CHEMOTAXIS PROTEIN MCPB"/>
    <property type="match status" value="1"/>
</dbReference>
<comment type="similarity">
    <text evidence="2">Belongs to the methyl-accepting chemotaxis (MCP) protein family.</text>
</comment>
<dbReference type="InterPro" id="IPR004089">
    <property type="entry name" value="MCPsignal_dom"/>
</dbReference>
<dbReference type="GO" id="GO:0016020">
    <property type="term" value="C:membrane"/>
    <property type="evidence" value="ECO:0007669"/>
    <property type="project" value="InterPro"/>
</dbReference>
<gene>
    <name evidence="8" type="ORF">MAGMO_1658</name>
</gene>
<dbReference type="Pfam" id="PF11845">
    <property type="entry name" value="Tll0287-like"/>
    <property type="match status" value="1"/>
</dbReference>
<dbReference type="PROSITE" id="PS50885">
    <property type="entry name" value="HAMP"/>
    <property type="match status" value="1"/>
</dbReference>
<keyword evidence="5" id="KW-0812">Transmembrane</keyword>
<feature type="region of interest" description="Disordered" evidence="4">
    <location>
        <begin position="657"/>
        <end position="697"/>
    </location>
</feature>
<feature type="domain" description="Methyl-accepting transducer" evidence="6">
    <location>
        <begin position="378"/>
        <end position="621"/>
    </location>
</feature>
<feature type="compositionally biased region" description="Polar residues" evidence="4">
    <location>
        <begin position="672"/>
        <end position="697"/>
    </location>
</feature>
<feature type="transmembrane region" description="Helical" evidence="5">
    <location>
        <begin position="12"/>
        <end position="31"/>
    </location>
</feature>
<dbReference type="GO" id="GO:0007165">
    <property type="term" value="P:signal transduction"/>
    <property type="evidence" value="ECO:0007669"/>
    <property type="project" value="UniProtKB-KW"/>
</dbReference>
<evidence type="ECO:0000256" key="3">
    <source>
        <dbReference type="PROSITE-ProRule" id="PRU00284"/>
    </source>
</evidence>
<dbReference type="Gene3D" id="1.10.287.950">
    <property type="entry name" value="Methyl-accepting chemotaxis protein"/>
    <property type="match status" value="3"/>
</dbReference>
<keyword evidence="5" id="KW-0472">Membrane</keyword>
<dbReference type="SMART" id="SM00283">
    <property type="entry name" value="MA"/>
    <property type="match status" value="1"/>
</dbReference>
<accession>A0A1S7LFU9</accession>
<dbReference type="SMART" id="SM00304">
    <property type="entry name" value="HAMP"/>
    <property type="match status" value="1"/>
</dbReference>
<dbReference type="CDD" id="cd06225">
    <property type="entry name" value="HAMP"/>
    <property type="match status" value="1"/>
</dbReference>
<dbReference type="PROSITE" id="PS50111">
    <property type="entry name" value="CHEMOTAXIS_TRANSDUC_2"/>
    <property type="match status" value="1"/>
</dbReference>
<keyword evidence="5" id="KW-1133">Transmembrane helix</keyword>
<organism evidence="8">
    <name type="scientific">Magnetococcus massalia (strain MO-1)</name>
    <dbReference type="NCBI Taxonomy" id="451514"/>
    <lineage>
        <taxon>Bacteria</taxon>
        <taxon>Pseudomonadati</taxon>
        <taxon>Pseudomonadota</taxon>
        <taxon>Magnetococcia</taxon>
        <taxon>Magnetococcales</taxon>
        <taxon>Magnetococcaceae</taxon>
        <taxon>Magnetococcus</taxon>
    </lineage>
</organism>
<dbReference type="PANTHER" id="PTHR32089:SF112">
    <property type="entry name" value="LYSOZYME-LIKE PROTEIN-RELATED"/>
    <property type="match status" value="1"/>
</dbReference>
<reference evidence="8" key="1">
    <citation type="submission" date="2015-04" db="EMBL/GenBank/DDBJ databases">
        <authorList>
            <person name="Syromyatnikov M.Y."/>
            <person name="Popov V.N."/>
        </authorList>
    </citation>
    <scope>NUCLEOTIDE SEQUENCE</scope>
    <source>
        <strain evidence="8">MO-1</strain>
    </source>
</reference>
<proteinExistence type="inferred from homology"/>
<dbReference type="Pfam" id="PF00015">
    <property type="entry name" value="MCPsignal"/>
    <property type="match status" value="1"/>
</dbReference>
<evidence type="ECO:0000259" key="7">
    <source>
        <dbReference type="PROSITE" id="PS50885"/>
    </source>
</evidence>
<protein>
    <submittedName>
        <fullName evidence="8">Putative methyl-accepting chemotaxis sensory transducer</fullName>
    </submittedName>
</protein>
<evidence type="ECO:0000259" key="6">
    <source>
        <dbReference type="PROSITE" id="PS50111"/>
    </source>
</evidence>
<evidence type="ECO:0000313" key="8">
    <source>
        <dbReference type="EMBL" id="CRH05842.1"/>
    </source>
</evidence>
<evidence type="ECO:0000256" key="4">
    <source>
        <dbReference type="SAM" id="MobiDB-lite"/>
    </source>
</evidence>
<dbReference type="InterPro" id="IPR021796">
    <property type="entry name" value="Tll0287-like_dom"/>
</dbReference>
<evidence type="ECO:0000256" key="2">
    <source>
        <dbReference type="ARBA" id="ARBA00029447"/>
    </source>
</evidence>
<feature type="transmembrane region" description="Helical" evidence="5">
    <location>
        <begin position="231"/>
        <end position="255"/>
    </location>
</feature>
<dbReference type="InterPro" id="IPR003660">
    <property type="entry name" value="HAMP_dom"/>
</dbReference>
<evidence type="ECO:0000256" key="1">
    <source>
        <dbReference type="ARBA" id="ARBA00023224"/>
    </source>
</evidence>
<dbReference type="SUPFAM" id="SSF58104">
    <property type="entry name" value="Methyl-accepting chemotaxis protein (MCP) signaling domain"/>
    <property type="match status" value="3"/>
</dbReference>
<feature type="domain" description="HAMP" evidence="7">
    <location>
        <begin position="257"/>
        <end position="310"/>
    </location>
</feature>
<sequence length="714" mass="77067">MNWKNLNFGTKILIAIVAVVVLGFSFLFFFVKSTVEADAIDNIVAKSRELTQQAKGAQSFISELGTGGMFDQKLLKEAQDAVKASGAKTPEEIIAAARKTRFYQTIPIVAGWTIGQQKSAESDWDFRVTRIGARNPANEAKGIEIEMLKEMRQGKLKELWRLDESINSLRYMRPITMNKECLICHGVVADYPEGNGYDPLGIKMEGWSLGQQRGAFEIIADLAPMQDTVNFILLEIFILGGVLMVMISVAATFMIRKYAVKPVGDIQKVLEKISEGDLTVDIPPPASEDVIGQAVISTRNTVHKLRDMFESLSTEANVLKSSAVEMSEVSHTLASGSVELKERANTVSGAAQEMSGRMRQVTDATNQMMENMSTVSAAAEEMDANMSTISAAAEEASVNLTTVAAATEEAATSMSYVHDSSLRMTENVNTVATSIQDLTNSFGQVREQCQQAGQESNKATEHAQSNATVMEGLAISAREIGKVVEVINNIADQTNMLALNASIEAAGAGEAGKGFAVVANEVKDLARQTGEATQMISQKIDEIQSHSKEVSIRARSVSDTIEVIDESNQEILHSVDIQTESVGDITQSVQGVSDETDEVNRRVGESNDGINEVSRNVSEISAGISEVTRNVAEASQGIGEITRSLAVTSQNSREIAENIEESSRSSESVASNMGSVNDSAQKLESISESVESNASKVSSVADQMVQALARFKIR</sequence>
<keyword evidence="1 3" id="KW-0807">Transducer</keyword>
<evidence type="ECO:0000256" key="5">
    <source>
        <dbReference type="SAM" id="Phobius"/>
    </source>
</evidence>